<feature type="transmembrane region" description="Helical" evidence="10">
    <location>
        <begin position="12"/>
        <end position="33"/>
    </location>
</feature>
<keyword evidence="9 10" id="KW-0472">Membrane</keyword>
<dbReference type="InterPro" id="IPR005628">
    <property type="entry name" value="GspK"/>
</dbReference>
<keyword evidence="8 10" id="KW-1133">Transmembrane helix</keyword>
<evidence type="ECO:0000256" key="4">
    <source>
        <dbReference type="ARBA" id="ARBA00022475"/>
    </source>
</evidence>
<evidence type="ECO:0000256" key="3">
    <source>
        <dbReference type="ARBA" id="ARBA00022448"/>
    </source>
</evidence>
<evidence type="ECO:0000256" key="10">
    <source>
        <dbReference type="SAM" id="Phobius"/>
    </source>
</evidence>
<dbReference type="AlphaFoldDB" id="A0A2H9T5W2"/>
<reference evidence="13" key="1">
    <citation type="journal article" date="2017" name="Appl. Environ. Microbiol.">
        <title>Molecular characterization of an Endozoicomonas-like organism causing infection in king scallop Pecten maximus L.</title>
        <authorList>
            <person name="Cano I."/>
            <person name="van Aerle R."/>
            <person name="Ross S."/>
            <person name="Verner-Jeffreys D.W."/>
            <person name="Paley R.K."/>
            <person name="Rimmer G."/>
            <person name="Ryder D."/>
            <person name="Hooper P."/>
            <person name="Stone D."/>
            <person name="Feist S.W."/>
        </authorList>
    </citation>
    <scope>NUCLEOTIDE SEQUENCE</scope>
</reference>
<keyword evidence="4" id="KW-1003">Cell membrane</keyword>
<dbReference type="Gene3D" id="1.10.40.60">
    <property type="entry name" value="EpsJ-like"/>
    <property type="match status" value="2"/>
</dbReference>
<evidence type="ECO:0000256" key="8">
    <source>
        <dbReference type="ARBA" id="ARBA00022989"/>
    </source>
</evidence>
<dbReference type="GO" id="GO:0005886">
    <property type="term" value="C:plasma membrane"/>
    <property type="evidence" value="ECO:0007669"/>
    <property type="project" value="UniProtKB-SubCell"/>
</dbReference>
<evidence type="ECO:0000259" key="12">
    <source>
        <dbReference type="Pfam" id="PF21687"/>
    </source>
</evidence>
<keyword evidence="3" id="KW-0813">Transport</keyword>
<dbReference type="GO" id="GO:0009306">
    <property type="term" value="P:protein secretion"/>
    <property type="evidence" value="ECO:0007669"/>
    <property type="project" value="InterPro"/>
</dbReference>
<accession>A0A2H9T5W2</accession>
<feature type="domain" description="T2SS protein K second SAM-like" evidence="11">
    <location>
        <begin position="213"/>
        <end position="271"/>
    </location>
</feature>
<keyword evidence="5" id="KW-0997">Cell inner membrane</keyword>
<comment type="caution">
    <text evidence="13">The sequence shown here is derived from an EMBL/GenBank/DDBJ whole genome shotgun (WGS) entry which is preliminary data.</text>
</comment>
<evidence type="ECO:0000256" key="7">
    <source>
        <dbReference type="ARBA" id="ARBA00022927"/>
    </source>
</evidence>
<dbReference type="Pfam" id="PF03934">
    <property type="entry name" value="T2SSK"/>
    <property type="match status" value="1"/>
</dbReference>
<comment type="similarity">
    <text evidence="2">Belongs to the GSP K family.</text>
</comment>
<evidence type="ECO:0000313" key="13">
    <source>
        <dbReference type="EMBL" id="PJE78615.1"/>
    </source>
</evidence>
<gene>
    <name evidence="13" type="primary">gspK</name>
    <name evidence="13" type="ORF">CI610_02447</name>
</gene>
<evidence type="ECO:0000256" key="6">
    <source>
        <dbReference type="ARBA" id="ARBA00022692"/>
    </source>
</evidence>
<comment type="subcellular location">
    <subcellularLocation>
        <location evidence="1">Cell inner membrane</location>
    </subcellularLocation>
</comment>
<dbReference type="InterPro" id="IPR049179">
    <property type="entry name" value="T2SSK_SAM-like_2nd"/>
</dbReference>
<dbReference type="NCBIfam" id="NF037980">
    <property type="entry name" value="T2SS_GspK"/>
    <property type="match status" value="1"/>
</dbReference>
<dbReference type="SUPFAM" id="SSF54523">
    <property type="entry name" value="Pili subunits"/>
    <property type="match status" value="1"/>
</dbReference>
<proteinExistence type="inferred from homology"/>
<evidence type="ECO:0000256" key="9">
    <source>
        <dbReference type="ARBA" id="ARBA00023136"/>
    </source>
</evidence>
<evidence type="ECO:0000259" key="11">
    <source>
        <dbReference type="Pfam" id="PF03934"/>
    </source>
</evidence>
<name>A0A2H9T5W2_9ZZZZ</name>
<keyword evidence="6 10" id="KW-0812">Transmembrane</keyword>
<dbReference type="Gene3D" id="3.30.1300.30">
    <property type="entry name" value="GSPII I/J protein-like"/>
    <property type="match status" value="1"/>
</dbReference>
<organism evidence="13">
    <name type="scientific">invertebrate metagenome</name>
    <dbReference type="NCBI Taxonomy" id="1711999"/>
    <lineage>
        <taxon>unclassified sequences</taxon>
        <taxon>metagenomes</taxon>
        <taxon>organismal metagenomes</taxon>
    </lineage>
</organism>
<dbReference type="InterPro" id="IPR045584">
    <property type="entry name" value="Pilin-like"/>
</dbReference>
<evidence type="ECO:0000256" key="1">
    <source>
        <dbReference type="ARBA" id="ARBA00004533"/>
    </source>
</evidence>
<dbReference type="PANTHER" id="PTHR38831:SF1">
    <property type="entry name" value="TYPE II SECRETION SYSTEM PROTEIN K-RELATED"/>
    <property type="match status" value="1"/>
</dbReference>
<dbReference type="PANTHER" id="PTHR38831">
    <property type="entry name" value="TYPE II SECRETION SYSTEM PROTEIN K"/>
    <property type="match status" value="1"/>
</dbReference>
<dbReference type="SUPFAM" id="SSF158544">
    <property type="entry name" value="GspK insert domain-like"/>
    <property type="match status" value="1"/>
</dbReference>
<keyword evidence="7" id="KW-0653">Protein transport</keyword>
<evidence type="ECO:0000256" key="5">
    <source>
        <dbReference type="ARBA" id="ARBA00022519"/>
    </source>
</evidence>
<evidence type="ECO:0000256" key="2">
    <source>
        <dbReference type="ARBA" id="ARBA00007246"/>
    </source>
</evidence>
<dbReference type="PIRSF" id="PIRSF002786">
    <property type="entry name" value="XcpX"/>
    <property type="match status" value="1"/>
</dbReference>
<dbReference type="EMBL" id="NSIT01000152">
    <property type="protein sequence ID" value="PJE78615.1"/>
    <property type="molecule type" value="Genomic_DNA"/>
</dbReference>
<protein>
    <submittedName>
        <fullName evidence="13">Putative type II secretion system protein K</fullName>
    </submittedName>
</protein>
<sequence>MSVEKKQKGIALIYILLIFSIITLMASQIIMSLRLQTEKSIKFVEWIQAKHNAFGAEQYVALLLEDDFDEDKKADKTGDYEREKRNISELNYTVDNGTIDAHVLDEQGFFNLNWLSSNEETDKNYIDMLKRLLLNQFIDDSLVYKIMDWVSAGQTASELGAKDNVYLMENSPHRIPEGPMASVSELRLIEGVNEEIFNLLLPLVTVLPKKNKINLNAAIPELIMSLSDNLSEGDAVAVLEARKMDRLSSIEDLGKKAGIENKLSAFRSEKIGFSSQFFSVYIRSVYGDTTFYLRTLLYRNMQGRMEVVEREIGSNDDWIRIGRSTEA</sequence>
<feature type="domain" description="T2SS protein K first SAM-like" evidence="12">
    <location>
        <begin position="109"/>
        <end position="209"/>
    </location>
</feature>
<dbReference type="Pfam" id="PF21687">
    <property type="entry name" value="T2SSK_1st"/>
    <property type="match status" value="1"/>
</dbReference>
<dbReference type="InterPro" id="IPR049031">
    <property type="entry name" value="T2SSK_SAM-like_1st"/>
</dbReference>
<dbReference type="InterPro" id="IPR038072">
    <property type="entry name" value="GspK_central_sf"/>
</dbReference>